<reference evidence="15" key="1">
    <citation type="submission" date="2025-08" db="UniProtKB">
        <authorList>
            <consortium name="RefSeq"/>
        </authorList>
    </citation>
    <scope>IDENTIFICATION</scope>
    <source>
        <tissue evidence="15">Liver</tissue>
    </source>
</reference>
<keyword evidence="6" id="KW-0963">Cytoplasm</keyword>
<dbReference type="InterPro" id="IPR002220">
    <property type="entry name" value="DapA-like"/>
</dbReference>
<evidence type="ECO:0000256" key="2">
    <source>
        <dbReference type="ARBA" id="ARBA00004878"/>
    </source>
</evidence>
<evidence type="ECO:0000256" key="9">
    <source>
        <dbReference type="ARBA" id="ARBA00023277"/>
    </source>
</evidence>
<evidence type="ECO:0000256" key="5">
    <source>
        <dbReference type="ARBA" id="ARBA00012911"/>
    </source>
</evidence>
<dbReference type="InterPro" id="IPR013785">
    <property type="entry name" value="Aldolase_TIM"/>
</dbReference>
<evidence type="ECO:0000256" key="4">
    <source>
        <dbReference type="ARBA" id="ARBA00011881"/>
    </source>
</evidence>
<sequence>MNRIFITSYICCAVFLFSFFRNINLSVIGQYVDYLINEQGVRNVFVNGTTGEGLSLSSQERKQLAEEWVTQGKDKLDHVIIHVGALSLPESKDLAKHAAQIGADGISVISPLFFREVNKGELVAFFREVASEAPDIPFYYYHIPPITGIKIHAEELLDSMKEQIPTFQGVKFSDRDLLDLRRCVQKSKDDQFVFMYGVDEQLLSALVIGVNGAVGSTYNYLGKKHNLILEAFALGDICTAQKYEFCIQDFLGYLISLGFGVPQIKAVMTLFSGIPMGPPRLPLSCASEDFIAKVKAKMEHWKNCNCDSF</sequence>
<keyword evidence="7 11" id="KW-0456">Lyase</keyword>
<dbReference type="OrthoDB" id="191315at2759"/>
<organism evidence="14 15">
    <name type="scientific">Python bivittatus</name>
    <name type="common">Burmese python</name>
    <name type="synonym">Python molurus bivittatus</name>
    <dbReference type="NCBI Taxonomy" id="176946"/>
    <lineage>
        <taxon>Eukaryota</taxon>
        <taxon>Metazoa</taxon>
        <taxon>Chordata</taxon>
        <taxon>Craniata</taxon>
        <taxon>Vertebrata</taxon>
        <taxon>Euteleostomi</taxon>
        <taxon>Lepidosauria</taxon>
        <taxon>Squamata</taxon>
        <taxon>Bifurcata</taxon>
        <taxon>Unidentata</taxon>
        <taxon>Episquamata</taxon>
        <taxon>Toxicofera</taxon>
        <taxon>Serpentes</taxon>
        <taxon>Henophidia</taxon>
        <taxon>Pythonidae</taxon>
        <taxon>Python</taxon>
    </lineage>
</organism>
<dbReference type="SMART" id="SM01130">
    <property type="entry name" value="DHDPS"/>
    <property type="match status" value="1"/>
</dbReference>
<evidence type="ECO:0000256" key="8">
    <source>
        <dbReference type="ARBA" id="ARBA00023270"/>
    </source>
</evidence>
<keyword evidence="9" id="KW-0119">Carbohydrate metabolism</keyword>
<accession>A0A9F5N539</accession>
<feature type="active site" description="Schiff-base intermediate with substrate" evidence="12">
    <location>
        <position position="171"/>
    </location>
</feature>
<dbReference type="Pfam" id="PF00701">
    <property type="entry name" value="DHDPS"/>
    <property type="match status" value="1"/>
</dbReference>
<dbReference type="Proteomes" id="UP000695026">
    <property type="component" value="Unplaced"/>
</dbReference>
<evidence type="ECO:0000256" key="6">
    <source>
        <dbReference type="ARBA" id="ARBA00022490"/>
    </source>
</evidence>
<keyword evidence="14" id="KW-1185">Reference proteome</keyword>
<evidence type="ECO:0000313" key="14">
    <source>
        <dbReference type="Proteomes" id="UP000695026"/>
    </source>
</evidence>
<dbReference type="KEGG" id="pbi:103051696"/>
<dbReference type="OMA" id="LYEYNQC"/>
<comment type="similarity">
    <text evidence="3">Belongs to the DapA family. NanA subfamily.</text>
</comment>
<dbReference type="SUPFAM" id="SSF51569">
    <property type="entry name" value="Aldolase"/>
    <property type="match status" value="1"/>
</dbReference>
<dbReference type="FunFam" id="3.20.20.70:FF:000133">
    <property type="entry name" value="N-acetylneuraminate pyruvate lyase"/>
    <property type="match status" value="1"/>
</dbReference>
<evidence type="ECO:0000256" key="10">
    <source>
        <dbReference type="ARBA" id="ARBA00044906"/>
    </source>
</evidence>
<evidence type="ECO:0000256" key="3">
    <source>
        <dbReference type="ARBA" id="ARBA00006324"/>
    </source>
</evidence>
<dbReference type="GO" id="GO:0005737">
    <property type="term" value="C:cytoplasm"/>
    <property type="evidence" value="ECO:0007669"/>
    <property type="project" value="UniProtKB-SubCell"/>
</dbReference>
<evidence type="ECO:0000256" key="13">
    <source>
        <dbReference type="PIRSR" id="PIRSR001365-2"/>
    </source>
</evidence>
<dbReference type="PIRSF" id="PIRSF001365">
    <property type="entry name" value="DHDPS"/>
    <property type="match status" value="1"/>
</dbReference>
<keyword evidence="8" id="KW-0704">Schiff base</keyword>
<protein>
    <recommendedName>
        <fullName evidence="5">N-acetylneuraminate lyase</fullName>
        <ecNumber evidence="5">4.1.3.3</ecNumber>
    </recommendedName>
</protein>
<comment type="pathway">
    <text evidence="2">Amino-sugar metabolism; N-acetylneuraminate degradation.</text>
</comment>
<dbReference type="PRINTS" id="PR00146">
    <property type="entry name" value="DHPICSNTHASE"/>
</dbReference>
<dbReference type="GeneID" id="103051696"/>
<name>A0A9F5N539_PYTBI</name>
<feature type="binding site" evidence="13">
    <location>
        <position position="214"/>
    </location>
    <ligand>
        <name>pyruvate</name>
        <dbReference type="ChEBI" id="CHEBI:15361"/>
    </ligand>
</feature>
<comment type="catalytic activity">
    <reaction evidence="10">
        <text>aceneuramate = aldehydo-N-acetyl-D-mannosamine + pyruvate</text>
        <dbReference type="Rhea" id="RHEA:23296"/>
        <dbReference type="ChEBI" id="CHEBI:15361"/>
        <dbReference type="ChEBI" id="CHEBI:17122"/>
        <dbReference type="ChEBI" id="CHEBI:173083"/>
        <dbReference type="EC" id="4.1.3.3"/>
    </reaction>
</comment>
<gene>
    <name evidence="15" type="primary">NPL</name>
</gene>
<dbReference type="GO" id="GO:0008747">
    <property type="term" value="F:N-acetylneuraminate lyase activity"/>
    <property type="evidence" value="ECO:0007669"/>
    <property type="project" value="UniProtKB-EC"/>
</dbReference>
<dbReference type="PANTHER" id="PTHR12128:SF21">
    <property type="entry name" value="N-ACETYLNEURAMINATE LYASE"/>
    <property type="match status" value="1"/>
</dbReference>
<dbReference type="RefSeq" id="XP_025032152.1">
    <property type="nucleotide sequence ID" value="XM_025176384.1"/>
</dbReference>
<feature type="binding site" evidence="13">
    <location>
        <position position="50"/>
    </location>
    <ligand>
        <name>pyruvate</name>
        <dbReference type="ChEBI" id="CHEBI:15361"/>
    </ligand>
</feature>
<evidence type="ECO:0000256" key="12">
    <source>
        <dbReference type="PIRSR" id="PIRSR001365-1"/>
    </source>
</evidence>
<dbReference type="EC" id="4.1.3.3" evidence="5"/>
<dbReference type="PANTHER" id="PTHR12128">
    <property type="entry name" value="DIHYDRODIPICOLINATE SYNTHASE"/>
    <property type="match status" value="1"/>
</dbReference>
<evidence type="ECO:0000256" key="7">
    <source>
        <dbReference type="ARBA" id="ARBA00023239"/>
    </source>
</evidence>
<dbReference type="Gene3D" id="3.20.20.70">
    <property type="entry name" value="Aldolase class I"/>
    <property type="match status" value="1"/>
</dbReference>
<dbReference type="CTD" id="80896"/>
<evidence type="ECO:0000313" key="15">
    <source>
        <dbReference type="RefSeq" id="XP_025032152.1"/>
    </source>
</evidence>
<dbReference type="AlphaFoldDB" id="A0A9F5N539"/>
<comment type="subunit">
    <text evidence="4">Homotetramer.</text>
</comment>
<proteinExistence type="inferred from homology"/>
<feature type="active site" description="Proton donor/acceptor" evidence="12">
    <location>
        <position position="141"/>
    </location>
</feature>
<evidence type="ECO:0000256" key="11">
    <source>
        <dbReference type="PIRNR" id="PIRNR001365"/>
    </source>
</evidence>
<evidence type="ECO:0000256" key="1">
    <source>
        <dbReference type="ARBA" id="ARBA00004496"/>
    </source>
</evidence>
<comment type="subcellular location">
    <subcellularLocation>
        <location evidence="1">Cytoplasm</location>
    </subcellularLocation>
</comment>